<reference evidence="1" key="1">
    <citation type="submission" date="2022-07" db="EMBL/GenBank/DDBJ databases">
        <title>Genome Sequence of Phlebia brevispora.</title>
        <authorList>
            <person name="Buettner E."/>
        </authorList>
    </citation>
    <scope>NUCLEOTIDE SEQUENCE</scope>
    <source>
        <strain evidence="1">MPL23</strain>
    </source>
</reference>
<comment type="caution">
    <text evidence="1">The sequence shown here is derived from an EMBL/GenBank/DDBJ whole genome shotgun (WGS) entry which is preliminary data.</text>
</comment>
<proteinExistence type="predicted"/>
<name>A0ACC1TAS5_9APHY</name>
<gene>
    <name evidence="1" type="ORF">NM688_g1629</name>
</gene>
<organism evidence="1 2">
    <name type="scientific">Phlebia brevispora</name>
    <dbReference type="NCBI Taxonomy" id="194682"/>
    <lineage>
        <taxon>Eukaryota</taxon>
        <taxon>Fungi</taxon>
        <taxon>Dikarya</taxon>
        <taxon>Basidiomycota</taxon>
        <taxon>Agaricomycotina</taxon>
        <taxon>Agaricomycetes</taxon>
        <taxon>Polyporales</taxon>
        <taxon>Meruliaceae</taxon>
        <taxon>Phlebia</taxon>
    </lineage>
</organism>
<dbReference type="EMBL" id="JANHOG010000181">
    <property type="protein sequence ID" value="KAJ3557147.1"/>
    <property type="molecule type" value="Genomic_DNA"/>
</dbReference>
<evidence type="ECO:0000313" key="1">
    <source>
        <dbReference type="EMBL" id="KAJ3557147.1"/>
    </source>
</evidence>
<dbReference type="Proteomes" id="UP001148662">
    <property type="component" value="Unassembled WGS sequence"/>
</dbReference>
<accession>A0ACC1TAS5</accession>
<sequence length="539" mass="59957">MSPYTLILKIPFLVLNSLCAHMAFTAPVSIPHPEEQKKYEAVNDVFYETGPFTVLDAAYTIKLILHVLNALEALVIILTAFPNLLDVVSMSLAEVRLAGLFITPRLGITSTFITGCIIMYPGSILRYTAYYHLGQFFTFQLAVRKDHKLITSGPYSIVRHPSYTGAIAFMAGIAICQLGPGSLWWESGMGKGVTGFIAATLYVATLVYIGVSAVLRTAQEDKILRGQFGEQWDIDCKELAAGTFLNYGLLALVYIHCILGEKLHSVMSTMMQEFLDYAGPEPTSEYAYAPRSQAYSEFHTEHVSYAMQHCAPVWRMDSPLHSYGTVFTSPVPPPHPEEQEKFVPSHGAYEKGRFTFLDAAKIMKPIFHILNFVEALVILITAYPNLLDTLPTPYSDVIARLLIVPITSCIADALKACVRTAINDLPPRLQLRTRHIRPRQSFTQWLTKDEGERPAKEALWAWYRSSHTARQVCSRSNGLGRENDLLTAASDTIAAMKARAEHLDADMDLLKAAFSEISRLSAEVAIETHRSASEALRES</sequence>
<evidence type="ECO:0000313" key="2">
    <source>
        <dbReference type="Proteomes" id="UP001148662"/>
    </source>
</evidence>
<keyword evidence="2" id="KW-1185">Reference proteome</keyword>
<protein>
    <submittedName>
        <fullName evidence="1">Uncharacterized protein</fullName>
    </submittedName>
</protein>